<proteinExistence type="predicted"/>
<name>A0A1H0JDX5_HALAD</name>
<evidence type="ECO:0000313" key="2">
    <source>
        <dbReference type="EMBL" id="SDO41995.1"/>
    </source>
</evidence>
<dbReference type="AlphaFoldDB" id="A0A1H0JDX5"/>
<evidence type="ECO:0000256" key="1">
    <source>
        <dbReference type="SAM" id="MobiDB-lite"/>
    </source>
</evidence>
<feature type="compositionally biased region" description="Basic and acidic residues" evidence="1">
    <location>
        <begin position="1"/>
        <end position="51"/>
    </location>
</feature>
<feature type="region of interest" description="Disordered" evidence="1">
    <location>
        <begin position="1"/>
        <end position="63"/>
    </location>
</feature>
<protein>
    <submittedName>
        <fullName evidence="2">Uncharacterized protein</fullName>
    </submittedName>
</protein>
<evidence type="ECO:0000313" key="3">
    <source>
        <dbReference type="Proteomes" id="UP000198860"/>
    </source>
</evidence>
<feature type="compositionally biased region" description="Acidic residues" evidence="1">
    <location>
        <begin position="52"/>
        <end position="63"/>
    </location>
</feature>
<gene>
    <name evidence="2" type="ORF">SAMN05421677_1055</name>
</gene>
<dbReference type="EMBL" id="FNIZ01000005">
    <property type="protein sequence ID" value="SDO41995.1"/>
    <property type="molecule type" value="Genomic_DNA"/>
</dbReference>
<keyword evidence="3" id="KW-1185">Reference proteome</keyword>
<dbReference type="OrthoDB" id="2971412at2"/>
<organism evidence="2 3">
    <name type="scientific">Halobacillus aidingensis</name>
    <dbReference type="NCBI Taxonomy" id="240303"/>
    <lineage>
        <taxon>Bacteria</taxon>
        <taxon>Bacillati</taxon>
        <taxon>Bacillota</taxon>
        <taxon>Bacilli</taxon>
        <taxon>Bacillales</taxon>
        <taxon>Bacillaceae</taxon>
        <taxon>Halobacillus</taxon>
    </lineage>
</organism>
<sequence length="63" mass="7539">MADQKRNKVSENDQSFQEKLKKERLIDGIPDEEVKKEEREQDKGRKSKQDSVTEEDYDEDLRP</sequence>
<accession>A0A1H0JDX5</accession>
<dbReference type="STRING" id="240303.SAMN05421677_1055"/>
<dbReference type="Proteomes" id="UP000198860">
    <property type="component" value="Unassembled WGS sequence"/>
</dbReference>
<reference evidence="3" key="1">
    <citation type="submission" date="2016-10" db="EMBL/GenBank/DDBJ databases">
        <authorList>
            <person name="Varghese N."/>
            <person name="Submissions S."/>
        </authorList>
    </citation>
    <scope>NUCLEOTIDE SEQUENCE [LARGE SCALE GENOMIC DNA]</scope>
    <source>
        <strain evidence="3">CGMCC 1.3703</strain>
    </source>
</reference>
<dbReference type="RefSeq" id="WP_089651676.1">
    <property type="nucleotide sequence ID" value="NZ_FNIZ01000005.1"/>
</dbReference>